<name>A0ABZ2UPN6_9CYAN</name>
<feature type="domain" description="HTH luxR-type" evidence="4">
    <location>
        <begin position="148"/>
        <end position="213"/>
    </location>
</feature>
<dbReference type="InterPro" id="IPR058245">
    <property type="entry name" value="NreC/VraR/RcsB-like_REC"/>
</dbReference>
<gene>
    <name evidence="6" type="ORF">WJM97_13405</name>
</gene>
<dbReference type="EMBL" id="CP150886">
    <property type="protein sequence ID" value="WZB86400.1"/>
    <property type="molecule type" value="Genomic_DNA"/>
</dbReference>
<dbReference type="Pfam" id="PF00196">
    <property type="entry name" value="GerE"/>
    <property type="match status" value="1"/>
</dbReference>
<dbReference type="Gene3D" id="3.40.50.2300">
    <property type="match status" value="1"/>
</dbReference>
<dbReference type="SUPFAM" id="SSF52172">
    <property type="entry name" value="CheY-like"/>
    <property type="match status" value="1"/>
</dbReference>
<evidence type="ECO:0000256" key="3">
    <source>
        <dbReference type="PROSITE-ProRule" id="PRU00169"/>
    </source>
</evidence>
<evidence type="ECO:0000313" key="7">
    <source>
        <dbReference type="Proteomes" id="UP001483337"/>
    </source>
</evidence>
<dbReference type="PANTHER" id="PTHR43214:SF37">
    <property type="entry name" value="TRANSCRIPTIONAL REGULATORY PROTEIN YDFI"/>
    <property type="match status" value="1"/>
</dbReference>
<dbReference type="RefSeq" id="WP_353929314.1">
    <property type="nucleotide sequence ID" value="NZ_CP150886.1"/>
</dbReference>
<proteinExistence type="predicted"/>
<dbReference type="SMART" id="SM00448">
    <property type="entry name" value="REC"/>
    <property type="match status" value="1"/>
</dbReference>
<keyword evidence="2" id="KW-0238">DNA-binding</keyword>
<dbReference type="PROSITE" id="PS50110">
    <property type="entry name" value="RESPONSE_REGULATORY"/>
    <property type="match status" value="1"/>
</dbReference>
<dbReference type="InterPro" id="IPR016032">
    <property type="entry name" value="Sig_transdc_resp-reg_C-effctor"/>
</dbReference>
<dbReference type="InterPro" id="IPR001789">
    <property type="entry name" value="Sig_transdc_resp-reg_receiver"/>
</dbReference>
<dbReference type="PROSITE" id="PS50043">
    <property type="entry name" value="HTH_LUXR_2"/>
    <property type="match status" value="1"/>
</dbReference>
<reference evidence="6 7" key="1">
    <citation type="submission" date="2024-04" db="EMBL/GenBank/DDBJ databases">
        <title>Okeanomitos corallinicola gen. &amp; sp. nov. (Nostocales, Cyanobacteria), a new toxic marine heterocyst-forming cyanobacterium from a coral reef.</title>
        <authorList>
            <person name="Li H."/>
            <person name="Li R."/>
            <person name="Kang J."/>
            <person name="Hii K.S."/>
            <person name="Mohamed H.F."/>
            <person name="Xu X."/>
            <person name="Luo Z."/>
        </authorList>
    </citation>
    <scope>NUCLEOTIDE SEQUENCE [LARGE SCALE GENOMIC DNA]</scope>
    <source>
        <strain evidence="6 7">TIOX110</strain>
    </source>
</reference>
<dbReference type="CDD" id="cd06170">
    <property type="entry name" value="LuxR_C_like"/>
    <property type="match status" value="1"/>
</dbReference>
<evidence type="ECO:0000259" key="4">
    <source>
        <dbReference type="PROSITE" id="PS50043"/>
    </source>
</evidence>
<dbReference type="SUPFAM" id="SSF46894">
    <property type="entry name" value="C-terminal effector domain of the bipartite response regulators"/>
    <property type="match status" value="1"/>
</dbReference>
<feature type="modified residue" description="4-aspartylphosphate" evidence="3">
    <location>
        <position position="62"/>
    </location>
</feature>
<organism evidence="6 7">
    <name type="scientific">Okeanomitos corallinicola TIOX110</name>
    <dbReference type="NCBI Taxonomy" id="3133117"/>
    <lineage>
        <taxon>Bacteria</taxon>
        <taxon>Bacillati</taxon>
        <taxon>Cyanobacteriota</taxon>
        <taxon>Cyanophyceae</taxon>
        <taxon>Nostocales</taxon>
        <taxon>Aphanizomenonaceae</taxon>
        <taxon>Okeanomitos</taxon>
    </lineage>
</organism>
<protein>
    <submittedName>
        <fullName evidence="6">Response regulator transcription factor</fullName>
    </submittedName>
</protein>
<dbReference type="PANTHER" id="PTHR43214">
    <property type="entry name" value="TWO-COMPONENT RESPONSE REGULATOR"/>
    <property type="match status" value="1"/>
</dbReference>
<feature type="domain" description="Response regulatory" evidence="5">
    <location>
        <begin position="11"/>
        <end position="127"/>
    </location>
</feature>
<evidence type="ECO:0000256" key="2">
    <source>
        <dbReference type="ARBA" id="ARBA00023125"/>
    </source>
</evidence>
<evidence type="ECO:0000313" key="6">
    <source>
        <dbReference type="EMBL" id="WZB86400.1"/>
    </source>
</evidence>
<dbReference type="InterPro" id="IPR011006">
    <property type="entry name" value="CheY-like_superfamily"/>
</dbReference>
<keyword evidence="7" id="KW-1185">Reference proteome</keyword>
<dbReference type="Proteomes" id="UP001483337">
    <property type="component" value="Chromosome"/>
</dbReference>
<dbReference type="CDD" id="cd17535">
    <property type="entry name" value="REC_NarL-like"/>
    <property type="match status" value="1"/>
</dbReference>
<accession>A0ABZ2UPN6</accession>
<dbReference type="SMART" id="SM00421">
    <property type="entry name" value="HTH_LUXR"/>
    <property type="match status" value="1"/>
</dbReference>
<evidence type="ECO:0000259" key="5">
    <source>
        <dbReference type="PROSITE" id="PS50110"/>
    </source>
</evidence>
<sequence>METDQLIKPIRVITVDDHEILRGGIKFSLLAFDDIELVGEARNGKEAIHLCAELQPDVVLMDLMMPEMNGVQTTTVIKNKYPKVQVLVLTSFVETDLLYEVMEAGAIGYLLKGASIDELAETVRCAAGGLCTVSSDALQSLFKQPQCLSQPAYKLTERQEEVFALLSLGLTNEAIAQKLKISPSTIRHHVTQILHKLGVENRTEAATTGVRLGSVATKNIVKYF</sequence>
<dbReference type="Pfam" id="PF00072">
    <property type="entry name" value="Response_reg"/>
    <property type="match status" value="1"/>
</dbReference>
<dbReference type="InterPro" id="IPR039420">
    <property type="entry name" value="WalR-like"/>
</dbReference>
<dbReference type="PRINTS" id="PR00038">
    <property type="entry name" value="HTHLUXR"/>
</dbReference>
<keyword evidence="1 3" id="KW-0597">Phosphoprotein</keyword>
<dbReference type="InterPro" id="IPR000792">
    <property type="entry name" value="Tscrpt_reg_LuxR_C"/>
</dbReference>
<evidence type="ECO:0000256" key="1">
    <source>
        <dbReference type="ARBA" id="ARBA00022553"/>
    </source>
</evidence>